<dbReference type="Pfam" id="PF10769">
    <property type="entry name" value="DUF2594"/>
    <property type="match status" value="1"/>
</dbReference>
<dbReference type="EMBL" id="CP001654">
    <property type="protein sequence ID" value="ACS85250.1"/>
    <property type="molecule type" value="Genomic_DNA"/>
</dbReference>
<keyword evidence="2" id="KW-1185">Reference proteome</keyword>
<evidence type="ECO:0000313" key="2">
    <source>
        <dbReference type="Proteomes" id="UP000002734"/>
    </source>
</evidence>
<dbReference type="HOGENOM" id="CLU_200496_0_0_6"/>
<sequence length="74" mass="8279">MNNCDFTTEASAETLAHEVSCLKVMLTLMLKSIGQADAGKIMITMDKYISQLEEPTQSAIFSNTVKQIKTMYRN</sequence>
<dbReference type="RefSeq" id="WP_012765067.1">
    <property type="nucleotide sequence ID" value="NC_012880.1"/>
</dbReference>
<organism evidence="1 2">
    <name type="scientific">Musicola paradisiaca (strain Ech703)</name>
    <name type="common">Dickeya paradisiaca</name>
    <name type="synonym">Dickeya dadantii</name>
    <dbReference type="NCBI Taxonomy" id="579405"/>
    <lineage>
        <taxon>Bacteria</taxon>
        <taxon>Pseudomonadati</taxon>
        <taxon>Pseudomonadota</taxon>
        <taxon>Gammaproteobacteria</taxon>
        <taxon>Enterobacterales</taxon>
        <taxon>Pectobacteriaceae</taxon>
        <taxon>Musicola</taxon>
    </lineage>
</organism>
<dbReference type="KEGG" id="dda:Dd703_1449"/>
<proteinExistence type="predicted"/>
<dbReference type="NCBIfam" id="NF007904">
    <property type="entry name" value="PRK10613.1"/>
    <property type="match status" value="1"/>
</dbReference>
<dbReference type="eggNOG" id="ENOG50330IE">
    <property type="taxonomic scope" value="Bacteria"/>
</dbReference>
<accession>C6C2Y5</accession>
<name>C6C2Y5_MUSP7</name>
<dbReference type="STRING" id="579405.Dd703_1449"/>
<dbReference type="Proteomes" id="UP000002734">
    <property type="component" value="Chromosome"/>
</dbReference>
<reference evidence="1" key="1">
    <citation type="submission" date="2009-06" db="EMBL/GenBank/DDBJ databases">
        <title>Complete sequence of Dickeya dadantii Ech703.</title>
        <authorList>
            <consortium name="US DOE Joint Genome Institute"/>
            <person name="Lucas S."/>
            <person name="Copeland A."/>
            <person name="Lapidus A."/>
            <person name="Glavina del Rio T."/>
            <person name="Dalin E."/>
            <person name="Tice H."/>
            <person name="Bruce D."/>
            <person name="Goodwin L."/>
            <person name="Pitluck S."/>
            <person name="Chertkov O."/>
            <person name="Brettin T."/>
            <person name="Detter J.C."/>
            <person name="Han C."/>
            <person name="Larimer F."/>
            <person name="Land M."/>
            <person name="Hauser L."/>
            <person name="Kyrpides N."/>
            <person name="Mikhailova N."/>
            <person name="Balakrishnan V."/>
            <person name="Glasner J."/>
            <person name="Perna N.T."/>
        </authorList>
    </citation>
    <scope>NUCLEOTIDE SEQUENCE [LARGE SCALE GENOMIC DNA]</scope>
    <source>
        <strain evidence="1">Ech703</strain>
    </source>
</reference>
<evidence type="ECO:0000313" key="1">
    <source>
        <dbReference type="EMBL" id="ACS85250.1"/>
    </source>
</evidence>
<gene>
    <name evidence="1" type="ordered locus">Dd703_1449</name>
</gene>
<evidence type="ECO:0008006" key="3">
    <source>
        <dbReference type="Google" id="ProtNLM"/>
    </source>
</evidence>
<protein>
    <recommendedName>
        <fullName evidence="3">DUF2594 family protein</fullName>
    </recommendedName>
</protein>
<dbReference type="AlphaFoldDB" id="C6C2Y5"/>
<dbReference type="InterPro" id="IPR019705">
    <property type="entry name" value="DUF2594"/>
</dbReference>